<dbReference type="GO" id="GO:0044322">
    <property type="term" value="C:endoplasmic reticulum quality control compartment"/>
    <property type="evidence" value="ECO:0007669"/>
    <property type="project" value="GOC"/>
</dbReference>
<protein>
    <recommendedName>
        <fullName evidence="8">alpha-1,2-Mannosidase</fullName>
        <ecNumber evidence="8">3.2.1.-</ecNumber>
    </recommendedName>
</protein>
<dbReference type="AlphaFoldDB" id="A0A6V7UAD8"/>
<comment type="cofactor">
    <cofactor evidence="7">
        <name>Ca(2+)</name>
        <dbReference type="ChEBI" id="CHEBI:29108"/>
    </cofactor>
</comment>
<dbReference type="FunFam" id="1.50.10.10:FF:000015">
    <property type="entry name" value="alpha-1,2-Mannosidase"/>
    <property type="match status" value="1"/>
</dbReference>
<reference evidence="9 10" key="1">
    <citation type="submission" date="2020-08" db="EMBL/GenBank/DDBJ databases">
        <authorList>
            <person name="Koutsovoulos G."/>
            <person name="Danchin GJ E."/>
        </authorList>
    </citation>
    <scope>NUCLEOTIDE SEQUENCE [LARGE SCALE GENOMIC DNA]</scope>
</reference>
<feature type="active site" description="Proton donor" evidence="6">
    <location>
        <position position="355"/>
    </location>
</feature>
<evidence type="ECO:0000256" key="2">
    <source>
        <dbReference type="ARBA" id="ARBA00007658"/>
    </source>
</evidence>
<dbReference type="PRINTS" id="PR00747">
    <property type="entry name" value="GLYHDRLASE47"/>
</dbReference>
<evidence type="ECO:0000256" key="4">
    <source>
        <dbReference type="ARBA" id="ARBA00023180"/>
    </source>
</evidence>
<evidence type="ECO:0000256" key="3">
    <source>
        <dbReference type="ARBA" id="ARBA00022824"/>
    </source>
</evidence>
<evidence type="ECO:0000256" key="1">
    <source>
        <dbReference type="ARBA" id="ARBA00004240"/>
    </source>
</evidence>
<dbReference type="Pfam" id="PF01532">
    <property type="entry name" value="Glyco_hydro_47"/>
    <property type="match status" value="1"/>
</dbReference>
<evidence type="ECO:0000313" key="10">
    <source>
        <dbReference type="Proteomes" id="UP000580250"/>
    </source>
</evidence>
<name>A0A6V7UAD8_MELEN</name>
<dbReference type="InterPro" id="IPR012341">
    <property type="entry name" value="6hp_glycosidase-like_sf"/>
</dbReference>
<evidence type="ECO:0000256" key="7">
    <source>
        <dbReference type="PIRSR" id="PIRSR601382-2"/>
    </source>
</evidence>
<evidence type="ECO:0000256" key="6">
    <source>
        <dbReference type="PIRSR" id="PIRSR601382-1"/>
    </source>
</evidence>
<keyword evidence="8" id="KW-0326">Glycosidase</keyword>
<dbReference type="InterPro" id="IPR001382">
    <property type="entry name" value="Glyco_hydro_47"/>
</dbReference>
<feature type="active site" evidence="6">
    <location>
        <position position="262"/>
    </location>
</feature>
<keyword evidence="7" id="KW-0106">Calcium</keyword>
<feature type="binding site" evidence="7">
    <location>
        <position position="479"/>
    </location>
    <ligand>
        <name>Ca(2+)</name>
        <dbReference type="ChEBI" id="CHEBI:29108"/>
    </ligand>
</feature>
<dbReference type="GO" id="GO:0005975">
    <property type="term" value="P:carbohydrate metabolic process"/>
    <property type="evidence" value="ECO:0007669"/>
    <property type="project" value="InterPro"/>
</dbReference>
<dbReference type="SUPFAM" id="SSF48225">
    <property type="entry name" value="Seven-hairpin glycosidases"/>
    <property type="match status" value="1"/>
</dbReference>
<keyword evidence="4" id="KW-0325">Glycoprotein</keyword>
<evidence type="ECO:0000313" key="9">
    <source>
        <dbReference type="EMBL" id="CAD2149842.1"/>
    </source>
</evidence>
<dbReference type="Gene3D" id="1.50.10.10">
    <property type="match status" value="1"/>
</dbReference>
<comment type="caution">
    <text evidence="9">The sequence shown here is derived from an EMBL/GenBank/DDBJ whole genome shotgun (WGS) entry which is preliminary data.</text>
</comment>
<comment type="subcellular location">
    <subcellularLocation>
        <location evidence="1">Endoplasmic reticulum</location>
    </subcellularLocation>
</comment>
<dbReference type="EC" id="3.2.1.-" evidence="8"/>
<comment type="function">
    <text evidence="5">Involved in the endoplasmic reticulum-associated degradation (ERAD) pathway that targets misfolded glycoproteins for degradation in an N-glycan-dependent manner. May initiate ERAD by promoting the first mannose trimming step of ERAD substrates, from Man9GlcNAc2 to Man8GlcNAc2. Seems to recognize and bind to exposed hydrophobic regions in target proteins.</text>
</comment>
<dbReference type="Proteomes" id="UP000580250">
    <property type="component" value="Unassembled WGS sequence"/>
</dbReference>
<dbReference type="OrthoDB" id="8118055at2759"/>
<dbReference type="InterPro" id="IPR044674">
    <property type="entry name" value="EDEM1/2/3"/>
</dbReference>
<sequence>MCYSTWILPKILIIICVFFAYHGNSTNFDFSEKKKELYREKVKSMFYHAYNGYLNYAYPKDELRPLSCTGQDTWGSYSLTLIDSLDTLLILGNQTEFVRASQIVLNNMDLDRNINISVFETNIRVIGGLLSAHMLSSHSPDVILNDGWPCSGPLLELAERFAQRLLPAFRSNTGMPYGTVNLKYGLNNFENTVTCVAGIGTFILEFGALSRLTGIPHYERIALKALDSLWKSRSELGLVGNHIDVQTGVFTATDSGIGAGVDSYFEYLVKGSLLFQRQNLIKQFYEFEEAINLHIRKGDWFMWVDKDKATVSLPIFQSLEAFWPGLLTLIGKVEDAARILSSYLQVLRHLGLPPEFYNIPNREPVQKRLGYPLRPEILESLMYLYKATEDPAYLHVAAGIVDTIEQFTKTKCGYASVRDVQKWTLEDRMESFFLSETIKYLYLIFDEKNFIHNDGTSAKLLETTDGHCIIEAGGWIFNTEAHPLDSGIIHCCSKKRHNDFVLLRDFEQNIDFLSFADNLNEMMHDFKQSYNGSLSKQEKQQHFEEQTFIQQEFQQKLVIKEFHLDDKSENFAILENAHLNRISILDCCHIFDDPSLGQNSRLFWHLIYSNYFGVKPLCDPIFKCCSSLNKNDTEEFNEETNYSNTLPDLSSLSSYYQNLDSVLDGFSLNKFKYLMPNPTDEQQIFSLLTDNNPLPFSLNFLGLGQIV</sequence>
<feature type="active site" evidence="6">
    <location>
        <position position="376"/>
    </location>
</feature>
<dbReference type="InterPro" id="IPR036026">
    <property type="entry name" value="Seven-hairpin_glycosidases"/>
</dbReference>
<organism evidence="9 10">
    <name type="scientific">Meloidogyne enterolobii</name>
    <name type="common">Root-knot nematode worm</name>
    <name type="synonym">Meloidogyne mayaguensis</name>
    <dbReference type="NCBI Taxonomy" id="390850"/>
    <lineage>
        <taxon>Eukaryota</taxon>
        <taxon>Metazoa</taxon>
        <taxon>Ecdysozoa</taxon>
        <taxon>Nematoda</taxon>
        <taxon>Chromadorea</taxon>
        <taxon>Rhabditida</taxon>
        <taxon>Tylenchina</taxon>
        <taxon>Tylenchomorpha</taxon>
        <taxon>Tylenchoidea</taxon>
        <taxon>Meloidogynidae</taxon>
        <taxon>Meloidogyninae</taxon>
        <taxon>Meloidogyne</taxon>
    </lineage>
</organism>
<accession>A0A6V7UAD8</accession>
<keyword evidence="8" id="KW-0378">Hydrolase</keyword>
<feature type="active site" description="Proton donor" evidence="6">
    <location>
        <position position="120"/>
    </location>
</feature>
<dbReference type="GO" id="GO:0005509">
    <property type="term" value="F:calcium ion binding"/>
    <property type="evidence" value="ECO:0007669"/>
    <property type="project" value="InterPro"/>
</dbReference>
<evidence type="ECO:0000256" key="5">
    <source>
        <dbReference type="ARBA" id="ARBA00054385"/>
    </source>
</evidence>
<dbReference type="PANTHER" id="PTHR45679:SF6">
    <property type="entry name" value="ER DEGRADATION-ENHANCING ALPHA-MANNOSIDASE-LIKE PROTEIN 2"/>
    <property type="match status" value="1"/>
</dbReference>
<evidence type="ECO:0000256" key="8">
    <source>
        <dbReference type="RuleBase" id="RU361193"/>
    </source>
</evidence>
<dbReference type="GO" id="GO:0016020">
    <property type="term" value="C:membrane"/>
    <property type="evidence" value="ECO:0007669"/>
    <property type="project" value="InterPro"/>
</dbReference>
<dbReference type="EMBL" id="CAJEWN010000044">
    <property type="protein sequence ID" value="CAD2149842.1"/>
    <property type="molecule type" value="Genomic_DNA"/>
</dbReference>
<dbReference type="GO" id="GO:1904380">
    <property type="term" value="P:endoplasmic reticulum mannose trimming"/>
    <property type="evidence" value="ECO:0007669"/>
    <property type="project" value="InterPro"/>
</dbReference>
<dbReference type="GO" id="GO:0004571">
    <property type="term" value="F:mannosyl-oligosaccharide 1,2-alpha-mannosidase activity"/>
    <property type="evidence" value="ECO:0007669"/>
    <property type="project" value="InterPro"/>
</dbReference>
<gene>
    <name evidence="9" type="ORF">MENT_LOCUS9833</name>
</gene>
<dbReference type="PANTHER" id="PTHR45679">
    <property type="entry name" value="ER DEGRADATION-ENHANCING ALPHA-MANNOSIDASE-LIKE PROTEIN 2"/>
    <property type="match status" value="1"/>
</dbReference>
<comment type="similarity">
    <text evidence="2 8">Belongs to the glycosyl hydrolase 47 family.</text>
</comment>
<keyword evidence="3" id="KW-0256">Endoplasmic reticulum</keyword>
<keyword evidence="7" id="KW-0479">Metal-binding</keyword>
<dbReference type="GO" id="GO:1904154">
    <property type="term" value="P:positive regulation of retrograde protein transport, ER to cytosol"/>
    <property type="evidence" value="ECO:0007669"/>
    <property type="project" value="UniProtKB-ARBA"/>
</dbReference>
<proteinExistence type="inferred from homology"/>